<sequence length="65" mass="7531">MKIEIIDDGGFSFMNGVKLPIIVEGRRYGLDYLVETQELQKAGVPIKGYFPEYEWCFRANEAWVV</sequence>
<evidence type="ECO:0000313" key="1">
    <source>
        <dbReference type="EMBL" id="QBQ74170.1"/>
    </source>
</evidence>
<accession>A0A482MMB6</accession>
<proteinExistence type="predicted"/>
<organism evidence="1 2">
    <name type="scientific">Escherichia phage vB_EcoM_PHB13</name>
    <dbReference type="NCBI Taxonomy" id="2562111"/>
    <lineage>
        <taxon>Viruses</taxon>
        <taxon>Duplodnaviria</taxon>
        <taxon>Heunggongvirae</taxon>
        <taxon>Uroviricota</taxon>
        <taxon>Caudoviricetes</taxon>
        <taxon>Pantevenvirales</taxon>
        <taxon>Straboviridae</taxon>
        <taxon>Krischvirus</taxon>
        <taxon>Krischvirus RB49</taxon>
    </lineage>
</organism>
<evidence type="ECO:0000313" key="2">
    <source>
        <dbReference type="Proteomes" id="UP000298988"/>
    </source>
</evidence>
<name>A0A482MMB6_9CAUD</name>
<dbReference type="Proteomes" id="UP000298988">
    <property type="component" value="Segment"/>
</dbReference>
<reference evidence="1 2" key="1">
    <citation type="submission" date="2019-02" db="EMBL/GenBank/DDBJ databases">
        <title>Isolation and characterization of three virulent bacteriophages and their application for multidrug-resistant Shiga-toxigenic Escherichia coli (STEC) O157 strains.</title>
        <authorList>
            <person name="Chen Y."/>
            <person name="Song J."/>
            <person name="Qian P."/>
            <person name="Li X."/>
        </authorList>
    </citation>
    <scope>NUCLEOTIDE SEQUENCE [LARGE SCALE GENOMIC DNA]</scope>
</reference>
<protein>
    <submittedName>
        <fullName evidence="1">Uncharacterized protein</fullName>
    </submittedName>
</protein>
<dbReference type="EMBL" id="MK573636">
    <property type="protein sequence ID" value="QBQ74170.1"/>
    <property type="molecule type" value="Genomic_DNA"/>
</dbReference>